<feature type="transmembrane region" description="Helical" evidence="5">
    <location>
        <begin position="6"/>
        <end position="28"/>
    </location>
</feature>
<feature type="transmembrane region" description="Helical" evidence="5">
    <location>
        <begin position="138"/>
        <end position="162"/>
    </location>
</feature>
<proteinExistence type="predicted"/>
<keyword evidence="2 5" id="KW-0812">Transmembrane</keyword>
<comment type="subcellular location">
    <subcellularLocation>
        <location evidence="1">Membrane</location>
        <topology evidence="1">Multi-pass membrane protein</topology>
    </subcellularLocation>
</comment>
<reference evidence="7" key="1">
    <citation type="submission" date="2016-11" db="UniProtKB">
        <authorList>
            <consortium name="WormBaseParasite"/>
        </authorList>
    </citation>
    <scope>IDENTIFICATION</scope>
</reference>
<protein>
    <submittedName>
        <fullName evidence="7">Serpentine receptor class gamma</fullName>
    </submittedName>
</protein>
<evidence type="ECO:0000256" key="4">
    <source>
        <dbReference type="ARBA" id="ARBA00023136"/>
    </source>
</evidence>
<keyword evidence="4 5" id="KW-0472">Membrane</keyword>
<feature type="transmembrane region" description="Helical" evidence="5">
    <location>
        <begin position="40"/>
        <end position="63"/>
    </location>
</feature>
<feature type="transmembrane region" description="Helical" evidence="5">
    <location>
        <begin position="93"/>
        <end position="112"/>
    </location>
</feature>
<dbReference type="InterPro" id="IPR053286">
    <property type="entry name" value="Nematode_rcpt-like_srab"/>
</dbReference>
<name>A0A1I7ZQT2_9BILA</name>
<dbReference type="WBParaSite" id="L893_g28863.t1">
    <property type="protein sequence ID" value="L893_g28863.t1"/>
    <property type="gene ID" value="L893_g28863"/>
</dbReference>
<dbReference type="Pfam" id="PF10292">
    <property type="entry name" value="7TM_GPCR_Srab"/>
    <property type="match status" value="1"/>
</dbReference>
<dbReference type="Gene3D" id="1.20.1070.10">
    <property type="entry name" value="Rhodopsin 7-helix transmembrane proteins"/>
    <property type="match status" value="1"/>
</dbReference>
<keyword evidence="6" id="KW-1185">Reference proteome</keyword>
<evidence type="ECO:0000256" key="1">
    <source>
        <dbReference type="ARBA" id="ARBA00004141"/>
    </source>
</evidence>
<dbReference type="GO" id="GO:0016020">
    <property type="term" value="C:membrane"/>
    <property type="evidence" value="ECO:0007669"/>
    <property type="project" value="UniProtKB-SubCell"/>
</dbReference>
<dbReference type="InterPro" id="IPR019408">
    <property type="entry name" value="7TM_GPCR_serpentine_rcpt_Srab"/>
</dbReference>
<dbReference type="SUPFAM" id="SSF81321">
    <property type="entry name" value="Family A G protein-coupled receptor-like"/>
    <property type="match status" value="1"/>
</dbReference>
<organism evidence="6 7">
    <name type="scientific">Steinernema glaseri</name>
    <dbReference type="NCBI Taxonomy" id="37863"/>
    <lineage>
        <taxon>Eukaryota</taxon>
        <taxon>Metazoa</taxon>
        <taxon>Ecdysozoa</taxon>
        <taxon>Nematoda</taxon>
        <taxon>Chromadorea</taxon>
        <taxon>Rhabditida</taxon>
        <taxon>Tylenchina</taxon>
        <taxon>Panagrolaimomorpha</taxon>
        <taxon>Strongyloidoidea</taxon>
        <taxon>Steinernematidae</taxon>
        <taxon>Steinernema</taxon>
    </lineage>
</organism>
<dbReference type="AlphaFoldDB" id="A0A1I7ZQT2"/>
<evidence type="ECO:0000313" key="7">
    <source>
        <dbReference type="WBParaSite" id="L893_g28863.t1"/>
    </source>
</evidence>
<dbReference type="PANTHER" id="PTHR46561:SF11">
    <property type="entry name" value="SERPENTINE RECEPTOR CLASS ALPHA_BETA-14"/>
    <property type="match status" value="1"/>
</dbReference>
<feature type="transmembrane region" description="Helical" evidence="5">
    <location>
        <begin position="174"/>
        <end position="196"/>
    </location>
</feature>
<keyword evidence="3 5" id="KW-1133">Transmembrane helix</keyword>
<accession>A0A1I7ZQT2</accession>
<evidence type="ECO:0000256" key="5">
    <source>
        <dbReference type="SAM" id="Phobius"/>
    </source>
</evidence>
<sequence>MPMMLPNYLAYTGLLFSLSVMCAERFVASWKFHKYEQWNFTLGITLFVALIVLTTASTFINFVRPYLTLTSKTTLRTLVISIYNLPTLTITNYILTGTTTITLISFHILLWYNKRNRNINRDVSSKYQMSENIKTIQLLLPMAWTHYICFLPSLVNILLPALNNYNPELNPTTAYVYEACDTIVLYPLLLPVVLFCKNPVLRNNCLRLLKCRRSRVNLSSKVVNSHLNTADHIQSLQNLWDEVEKAEKKK</sequence>
<dbReference type="Proteomes" id="UP000095287">
    <property type="component" value="Unplaced"/>
</dbReference>
<dbReference type="PANTHER" id="PTHR46561">
    <property type="entry name" value="SERPENTINE RECEPTOR, CLASS AB (CLASS A-LIKE)-RELATED"/>
    <property type="match status" value="1"/>
</dbReference>
<evidence type="ECO:0000256" key="2">
    <source>
        <dbReference type="ARBA" id="ARBA00022692"/>
    </source>
</evidence>
<evidence type="ECO:0000256" key="3">
    <source>
        <dbReference type="ARBA" id="ARBA00022989"/>
    </source>
</evidence>
<evidence type="ECO:0000313" key="6">
    <source>
        <dbReference type="Proteomes" id="UP000095287"/>
    </source>
</evidence>